<protein>
    <recommendedName>
        <fullName evidence="2">Mor transcription activator family protein</fullName>
    </recommendedName>
</protein>
<evidence type="ECO:0000313" key="1">
    <source>
        <dbReference type="EMBL" id="VFJ90852.1"/>
    </source>
</evidence>
<name>A0A450UE76_9GAMM</name>
<dbReference type="SUPFAM" id="SSF46689">
    <property type="entry name" value="Homeodomain-like"/>
    <property type="match status" value="1"/>
</dbReference>
<dbReference type="EMBL" id="CAADFH010000013">
    <property type="protein sequence ID" value="VFJ90852.1"/>
    <property type="molecule type" value="Genomic_DNA"/>
</dbReference>
<dbReference type="AlphaFoldDB" id="A0A450UE76"/>
<dbReference type="Gene3D" id="1.10.10.60">
    <property type="entry name" value="Homeodomain-like"/>
    <property type="match status" value="1"/>
</dbReference>
<dbReference type="InterPro" id="IPR009057">
    <property type="entry name" value="Homeodomain-like_sf"/>
</dbReference>
<gene>
    <name evidence="1" type="ORF">BECKLFY1418A_GA0070994_101336</name>
</gene>
<evidence type="ECO:0008006" key="2">
    <source>
        <dbReference type="Google" id="ProtNLM"/>
    </source>
</evidence>
<reference evidence="1" key="1">
    <citation type="submission" date="2019-02" db="EMBL/GenBank/DDBJ databases">
        <authorList>
            <person name="Gruber-Vodicka R. H."/>
            <person name="Seah K. B. B."/>
        </authorList>
    </citation>
    <scope>NUCLEOTIDE SEQUENCE</scope>
    <source>
        <strain evidence="1">BECK_M6</strain>
    </source>
</reference>
<organism evidence="1">
    <name type="scientific">Candidatus Kentrum sp. LFY</name>
    <dbReference type="NCBI Taxonomy" id="2126342"/>
    <lineage>
        <taxon>Bacteria</taxon>
        <taxon>Pseudomonadati</taxon>
        <taxon>Pseudomonadota</taxon>
        <taxon>Gammaproteobacteria</taxon>
        <taxon>Candidatus Kentrum</taxon>
    </lineage>
</organism>
<sequence>MSCEVEEARGLPPVLRAVVRALGFDRASKWLASQGGLDVTLPKYKTRALGLSDAELARLRLELAPHLKAGDRVTLPKPDKLFRRIRNERLRAERTRKTVSALVVSYGLTGRQIRNICREEADDRQFSLF</sequence>
<accession>A0A450UE76</accession>
<proteinExistence type="predicted"/>